<keyword evidence="2" id="KW-0560">Oxidoreductase</keyword>
<evidence type="ECO:0000313" key="3">
    <source>
        <dbReference type="Proteomes" id="UP000565724"/>
    </source>
</evidence>
<gene>
    <name evidence="2" type="ORF">HP550_01340</name>
</gene>
<dbReference type="EMBL" id="JABMCI010000037">
    <property type="protein sequence ID" value="NUU15894.1"/>
    <property type="molecule type" value="Genomic_DNA"/>
</dbReference>
<dbReference type="AlphaFoldDB" id="A0A7Y6DWH2"/>
<sequence>MSTVTNPRFVRLAGLLSIIAGAVFLVAGAVTWSQVSTHLAAENITVADDASAFAGQAVDTPWEAFSQADIINHHSLEATGGKTYAELDREDPLRATAMNGSFLRASLFTSVVAFGVAALVMGIGVVFGLIGFALRQVAPATAVAVKDDNALAAV</sequence>
<evidence type="ECO:0000313" key="2">
    <source>
        <dbReference type="EMBL" id="NUU15894.1"/>
    </source>
</evidence>
<keyword evidence="1" id="KW-1133">Transmembrane helix</keyword>
<organism evidence="2 3">
    <name type="scientific">Cellulomonas humilata</name>
    <dbReference type="NCBI Taxonomy" id="144055"/>
    <lineage>
        <taxon>Bacteria</taxon>
        <taxon>Bacillati</taxon>
        <taxon>Actinomycetota</taxon>
        <taxon>Actinomycetes</taxon>
        <taxon>Micrococcales</taxon>
        <taxon>Cellulomonadaceae</taxon>
        <taxon>Cellulomonas</taxon>
    </lineage>
</organism>
<keyword evidence="2" id="KW-0223">Dioxygenase</keyword>
<keyword evidence="1" id="KW-0812">Transmembrane</keyword>
<protein>
    <submittedName>
        <fullName evidence="2">Aromatic ring-opening dioxygenase LigA</fullName>
    </submittedName>
</protein>
<feature type="transmembrane region" description="Helical" evidence="1">
    <location>
        <begin position="12"/>
        <end position="32"/>
    </location>
</feature>
<dbReference type="Proteomes" id="UP000565724">
    <property type="component" value="Unassembled WGS sequence"/>
</dbReference>
<comment type="caution">
    <text evidence="2">The sequence shown here is derived from an EMBL/GenBank/DDBJ whole genome shotgun (WGS) entry which is preliminary data.</text>
</comment>
<dbReference type="GO" id="GO:0051213">
    <property type="term" value="F:dioxygenase activity"/>
    <property type="evidence" value="ECO:0007669"/>
    <property type="project" value="UniProtKB-KW"/>
</dbReference>
<keyword evidence="3" id="KW-1185">Reference proteome</keyword>
<reference evidence="2 3" key="1">
    <citation type="submission" date="2020-05" db="EMBL/GenBank/DDBJ databases">
        <title>Genome Sequencing of Type Strains.</title>
        <authorList>
            <person name="Lemaire J.F."/>
            <person name="Inderbitzin P."/>
            <person name="Gregorio O.A."/>
            <person name="Collins S.B."/>
            <person name="Wespe N."/>
            <person name="Knight-Connoni V."/>
        </authorList>
    </citation>
    <scope>NUCLEOTIDE SEQUENCE [LARGE SCALE GENOMIC DNA]</scope>
    <source>
        <strain evidence="2 3">ATCC 25174</strain>
    </source>
</reference>
<dbReference type="RefSeq" id="WP_175345805.1">
    <property type="nucleotide sequence ID" value="NZ_JABMCI010000037.1"/>
</dbReference>
<accession>A0A7Y6DWH2</accession>
<proteinExistence type="predicted"/>
<feature type="transmembrane region" description="Helical" evidence="1">
    <location>
        <begin position="107"/>
        <end position="134"/>
    </location>
</feature>
<evidence type="ECO:0000256" key="1">
    <source>
        <dbReference type="SAM" id="Phobius"/>
    </source>
</evidence>
<keyword evidence="1" id="KW-0472">Membrane</keyword>
<name>A0A7Y6DWH2_9CELL</name>